<feature type="region of interest" description="Disordered" evidence="2">
    <location>
        <begin position="297"/>
        <end position="383"/>
    </location>
</feature>
<dbReference type="SMART" id="SM01293">
    <property type="entry name" value="DUF3402"/>
    <property type="match status" value="1"/>
</dbReference>
<dbReference type="PANTHER" id="PTHR13239:SF4">
    <property type="entry name" value="AT25231P"/>
    <property type="match status" value="1"/>
</dbReference>
<protein>
    <submittedName>
        <fullName evidence="5">Uncharacterized protein</fullName>
    </submittedName>
</protein>
<evidence type="ECO:0000256" key="2">
    <source>
        <dbReference type="SAM" id="MobiDB-lite"/>
    </source>
</evidence>
<evidence type="ECO:0000313" key="5">
    <source>
        <dbReference type="EMBL" id="NOV45804.1"/>
    </source>
</evidence>
<dbReference type="Pfam" id="PF07923">
    <property type="entry name" value="N1221"/>
    <property type="match status" value="1"/>
</dbReference>
<feature type="region of interest" description="Disordered" evidence="2">
    <location>
        <begin position="397"/>
        <end position="422"/>
    </location>
</feature>
<dbReference type="EMBL" id="GIIL01002078">
    <property type="protein sequence ID" value="NOV45804.1"/>
    <property type="molecule type" value="Transcribed_RNA"/>
</dbReference>
<evidence type="ECO:0000259" key="4">
    <source>
        <dbReference type="SMART" id="SM01293"/>
    </source>
</evidence>
<reference evidence="5" key="1">
    <citation type="submission" date="2020-03" db="EMBL/GenBank/DDBJ databases">
        <title>Transcriptomic Profiling of the Digestive Tract of the Rat Flea, Xenopsylla cheopis, Following Blood Feeding and Infection with Yersinia pestis.</title>
        <authorList>
            <person name="Bland D.M."/>
            <person name="Martens C.A."/>
            <person name="Virtaneva K."/>
            <person name="Kanakabandi K."/>
            <person name="Long D."/>
            <person name="Rosenke R."/>
            <person name="Saturday G.A."/>
            <person name="Hoyt F.H."/>
            <person name="Bruno D.P."/>
            <person name="Ribeiro J.M.C."/>
            <person name="Hinnebusch J."/>
        </authorList>
    </citation>
    <scope>NUCLEOTIDE SEQUENCE</scope>
</reference>
<name>A0A6M2DIS4_XENCH</name>
<dbReference type="Pfam" id="PF11882">
    <property type="entry name" value="DUF3402"/>
    <property type="match status" value="2"/>
</dbReference>
<accession>A0A6M2DIS4</accession>
<dbReference type="InterPro" id="IPR040185">
    <property type="entry name" value="Far11/STRP"/>
</dbReference>
<evidence type="ECO:0000256" key="1">
    <source>
        <dbReference type="ARBA" id="ARBA00007062"/>
    </source>
</evidence>
<organism evidence="5">
    <name type="scientific">Xenopsylla cheopis</name>
    <name type="common">Oriental rat flea</name>
    <name type="synonym">Pulex cheopis</name>
    <dbReference type="NCBI Taxonomy" id="163159"/>
    <lineage>
        <taxon>Eukaryota</taxon>
        <taxon>Metazoa</taxon>
        <taxon>Ecdysozoa</taxon>
        <taxon>Arthropoda</taxon>
        <taxon>Hexapoda</taxon>
        <taxon>Insecta</taxon>
        <taxon>Pterygota</taxon>
        <taxon>Neoptera</taxon>
        <taxon>Endopterygota</taxon>
        <taxon>Siphonaptera</taxon>
        <taxon>Pulicidae</taxon>
        <taxon>Xenopsyllinae</taxon>
        <taxon>Xenopsylla</taxon>
    </lineage>
</organism>
<feature type="compositionally biased region" description="Basic residues" evidence="2">
    <location>
        <begin position="312"/>
        <end position="321"/>
    </location>
</feature>
<sequence length="847" mass="96646">MDENIYGITANNIKYENDDYVNGGPEQECPDLDFVYDDTDIHANEISELYSYTEQPELQLNVKAFEDQMEQYKLPPSWQKLTEEQQKSIIMKLIDQLEMSKKQLRMKAARCVLYLAQGCWAEMQSDKEQQHWCRHNVMLLYKLGVFNAFVELLNLEIDNASKVAARKLAVSLADSTDLRIILSVMYIITEVMRNESKQPESEFKDVTECFKNELNTYNGEESLVVKLLGMVTRFCSGVAPHFPMKKVILLLWKVILVTLGGIDTLRELKALYRERAGLANTSEDTIEVTKNMRACSPPTSAADLIEAQNPKRNNRPFRRSLIKQSSLDEQQDPTLLGLDVDCPGGPEPDDELGEFGRTIDSEQGNGNGNGSAGDQVFSTADGDMQNDRDTVIMDEKAPGPAGQQPSIDRPGTPVPAPKGLPWMPKVRQKDVETFLDASRMKFIGYTLHNDQESTAGLPQPIHEGIKTLKRHMYVSLAEIQIKREEEMARNPLSSSEGEVPATPTELLYQAILPNLPQYMIALLKILLAAAPTSKAKTESINIMADVLPEEMPMTVLQSMILGIDVNRHKEIIVKAVSAILLLLLKHSKLNHIYQFEFMSQHLVFANCIPLVLKFFNQNIMAYVGAKNVIPIMDFPTSVIGEQPELTTDVLEIGMLHITAQYSWRNLFSCINLLRILNKLTKWKHSRIMMLVVFKSAPILKRTLKVQHAMMQLYVLKLLKMQTKYLGRQWRKSNMKTISAIYSKVRHRLNDDWAFGNDLDARPWDFQGEECTLRTCVDRFNNRRYFETPIDAEMEPVDNCINSVLGNSQNDDYMQLPDEFKQHYELWLQQEVFNNDINWDTLLVSAEI</sequence>
<proteinExistence type="inferred from homology"/>
<dbReference type="SMART" id="SM01292">
    <property type="entry name" value="N1221"/>
    <property type="match status" value="1"/>
</dbReference>
<dbReference type="GO" id="GO:0007010">
    <property type="term" value="P:cytoskeleton organization"/>
    <property type="evidence" value="ECO:0007669"/>
    <property type="project" value="TreeGrafter"/>
</dbReference>
<evidence type="ECO:0000259" key="3">
    <source>
        <dbReference type="SMART" id="SM01292"/>
    </source>
</evidence>
<dbReference type="AlphaFoldDB" id="A0A6M2DIS4"/>
<dbReference type="InterPro" id="IPR021819">
    <property type="entry name" value="Far11/STRP_C"/>
</dbReference>
<feature type="domain" description="Far11/STRP N-terminal" evidence="3">
    <location>
        <begin position="29"/>
        <end position="328"/>
    </location>
</feature>
<dbReference type="PANTHER" id="PTHR13239">
    <property type="entry name" value="PROTEIN REQUIRED FOR HYPHAL ANASTOMOSIS HAM-2"/>
    <property type="match status" value="1"/>
</dbReference>
<dbReference type="InterPro" id="IPR012486">
    <property type="entry name" value="Far11/STRP_N"/>
</dbReference>
<dbReference type="GO" id="GO:0005829">
    <property type="term" value="C:cytosol"/>
    <property type="evidence" value="ECO:0007669"/>
    <property type="project" value="TreeGrafter"/>
</dbReference>
<comment type="similarity">
    <text evidence="1">Belongs to the STRIP family.</text>
</comment>
<feature type="domain" description="Far11/STRP C-terminal" evidence="4">
    <location>
        <begin position="458"/>
        <end position="823"/>
    </location>
</feature>